<accession>M0I7H6</accession>
<reference evidence="3 4" key="1">
    <citation type="journal article" date="2014" name="PLoS Genet.">
        <title>Phylogenetically driven sequencing of extremely halophilic archaea reveals strategies for static and dynamic osmo-response.</title>
        <authorList>
            <person name="Becker E.A."/>
            <person name="Seitzer P.M."/>
            <person name="Tritt A."/>
            <person name="Larsen D."/>
            <person name="Krusor M."/>
            <person name="Yao A.I."/>
            <person name="Wu D."/>
            <person name="Madern D."/>
            <person name="Eisen J.A."/>
            <person name="Darling A.E."/>
            <person name="Facciotti M.T."/>
        </authorList>
    </citation>
    <scope>NUCLEOTIDE SEQUENCE [LARGE SCALE GENOMIC DNA]</scope>
    <source>
        <strain evidence="3 4">ATCC BAA-1512</strain>
    </source>
</reference>
<evidence type="ECO:0000256" key="1">
    <source>
        <dbReference type="SAM" id="MobiDB-lite"/>
    </source>
</evidence>
<feature type="compositionally biased region" description="Acidic residues" evidence="1">
    <location>
        <begin position="172"/>
        <end position="182"/>
    </location>
</feature>
<dbReference type="OrthoDB" id="267121at2157"/>
<sequence length="191" mass="20377">MNIPRGALLRSRVVDDAADVLRSVLAESLTGYVVFEPQDALLLGETTRGVVTFEDGIPVLAYDTERDRGGRDGLEGFAVTGPNRVAIHAVDADDLAEAHAVDEFRVAPGAPARVLAGDERLADRTFEAAPAARREEARDQSSVEAFLADAEAIEAIRSEAREEARARAAEWGLDDALADGDAEPAARTDSH</sequence>
<gene>
    <name evidence="3" type="ORF">C440_16559</name>
</gene>
<evidence type="ECO:0000313" key="3">
    <source>
        <dbReference type="EMBL" id="ELZ91942.1"/>
    </source>
</evidence>
<dbReference type="Pfam" id="PF26239">
    <property type="entry name" value="DUF8054"/>
    <property type="match status" value="1"/>
</dbReference>
<organism evidence="3 4">
    <name type="scientific">Haloferax mucosum ATCC BAA-1512</name>
    <dbReference type="NCBI Taxonomy" id="662479"/>
    <lineage>
        <taxon>Archaea</taxon>
        <taxon>Methanobacteriati</taxon>
        <taxon>Methanobacteriota</taxon>
        <taxon>Stenosarchaea group</taxon>
        <taxon>Halobacteria</taxon>
        <taxon>Halobacteriales</taxon>
        <taxon>Haloferacaceae</taxon>
        <taxon>Haloferax</taxon>
    </lineage>
</organism>
<evidence type="ECO:0000313" key="4">
    <source>
        <dbReference type="Proteomes" id="UP000011550"/>
    </source>
</evidence>
<dbReference type="PATRIC" id="fig|662479.7.peg.3364"/>
<dbReference type="AlphaFoldDB" id="M0I7H6"/>
<protein>
    <recommendedName>
        <fullName evidence="2">DUF8054 domain-containing protein</fullName>
    </recommendedName>
</protein>
<dbReference type="STRING" id="662479.C440_16559"/>
<proteinExistence type="predicted"/>
<dbReference type="EMBL" id="AOLN01000018">
    <property type="protein sequence ID" value="ELZ91942.1"/>
    <property type="molecule type" value="Genomic_DNA"/>
</dbReference>
<dbReference type="Proteomes" id="UP000011550">
    <property type="component" value="Unassembled WGS sequence"/>
</dbReference>
<keyword evidence="4" id="KW-1185">Reference proteome</keyword>
<comment type="caution">
    <text evidence="3">The sequence shown here is derived from an EMBL/GenBank/DDBJ whole genome shotgun (WGS) entry which is preliminary data.</text>
</comment>
<evidence type="ECO:0000259" key="2">
    <source>
        <dbReference type="Pfam" id="PF26239"/>
    </source>
</evidence>
<feature type="region of interest" description="Disordered" evidence="1">
    <location>
        <begin position="164"/>
        <end position="191"/>
    </location>
</feature>
<feature type="domain" description="DUF8054" evidence="2">
    <location>
        <begin position="2"/>
        <end position="173"/>
    </location>
</feature>
<dbReference type="InterPro" id="IPR058367">
    <property type="entry name" value="DUF8054"/>
</dbReference>
<dbReference type="RefSeq" id="WP_008321778.1">
    <property type="nucleotide sequence ID" value="NZ_AOLN01000018.1"/>
</dbReference>
<name>M0I7H6_9EURY</name>